<evidence type="ECO:0000256" key="1">
    <source>
        <dbReference type="ARBA" id="ARBA00022723"/>
    </source>
</evidence>
<feature type="region of interest" description="Disordered" evidence="5">
    <location>
        <begin position="141"/>
        <end position="232"/>
    </location>
</feature>
<dbReference type="OrthoDB" id="430051at2759"/>
<dbReference type="Pfam" id="PF06839">
    <property type="entry name" value="Zn_ribbon_GRF"/>
    <property type="match status" value="1"/>
</dbReference>
<sequence length="346" mass="38742">MLSPSKKTPITPRNTAPLKKGLFKDGVWCCNCPKRPPAIKRQTKNNGPNHGRWFYTCQTPVPHRCGFFLWVDDAKPREKEAVLANSRSEIEPQTPSRTPRSGASGLLTPQTERRAVDFPARHAMSTPQSAKARMMLEDTDEFGWNDDSDENEELTEILSSSQQTEPLFSQPNFHSESPSKAARTAGITSPGKRKLSEFTHDPPNGISPIPTPGSSRSFSSRLPPSSAEVCMTPTPTKYRDVLSADSKPDISNLASQATALLEKDEVVLPNKTRDDLVRLLNTFESQMKSVTRSRDWSRQATKKKEEELARLKKEKDAQVQMLRGKITNLQAQHETDQKMIDSMRPS</sequence>
<feature type="compositionally biased region" description="Acidic residues" evidence="5">
    <location>
        <begin position="141"/>
        <end position="155"/>
    </location>
</feature>
<evidence type="ECO:0000256" key="5">
    <source>
        <dbReference type="SAM" id="MobiDB-lite"/>
    </source>
</evidence>
<keyword evidence="3" id="KW-0862">Zinc</keyword>
<evidence type="ECO:0000313" key="7">
    <source>
        <dbReference type="EMBL" id="KAJ5161233.1"/>
    </source>
</evidence>
<evidence type="ECO:0000259" key="6">
    <source>
        <dbReference type="PROSITE" id="PS51999"/>
    </source>
</evidence>
<evidence type="ECO:0000256" key="3">
    <source>
        <dbReference type="ARBA" id="ARBA00022833"/>
    </source>
</evidence>
<dbReference type="Proteomes" id="UP001146351">
    <property type="component" value="Unassembled WGS sequence"/>
</dbReference>
<dbReference type="GO" id="GO:0008270">
    <property type="term" value="F:zinc ion binding"/>
    <property type="evidence" value="ECO:0007669"/>
    <property type="project" value="UniProtKB-KW"/>
</dbReference>
<feature type="region of interest" description="Disordered" evidence="5">
    <location>
        <begin position="82"/>
        <end position="107"/>
    </location>
</feature>
<keyword evidence="2 4" id="KW-0863">Zinc-finger</keyword>
<feature type="region of interest" description="Disordered" evidence="5">
    <location>
        <begin position="294"/>
        <end position="314"/>
    </location>
</feature>
<protein>
    <recommendedName>
        <fullName evidence="6">GRF-type domain-containing protein</fullName>
    </recommendedName>
</protein>
<evidence type="ECO:0000313" key="8">
    <source>
        <dbReference type="Proteomes" id="UP001146351"/>
    </source>
</evidence>
<comment type="caution">
    <text evidence="7">The sequence shown here is derived from an EMBL/GenBank/DDBJ whole genome shotgun (WGS) entry which is preliminary data.</text>
</comment>
<feature type="compositionally biased region" description="Basic and acidic residues" evidence="5">
    <location>
        <begin position="333"/>
        <end position="346"/>
    </location>
</feature>
<feature type="compositionally biased region" description="Low complexity" evidence="5">
    <location>
        <begin position="214"/>
        <end position="226"/>
    </location>
</feature>
<gene>
    <name evidence="7" type="ORF">N7492_006625</name>
</gene>
<keyword evidence="1" id="KW-0479">Metal-binding</keyword>
<evidence type="ECO:0000256" key="4">
    <source>
        <dbReference type="PROSITE-ProRule" id="PRU01343"/>
    </source>
</evidence>
<feature type="compositionally biased region" description="Polar residues" evidence="5">
    <location>
        <begin position="85"/>
        <end position="101"/>
    </location>
</feature>
<dbReference type="PANTHER" id="PTHR33680:SF1">
    <property type="entry name" value="OS05G0489500 PROTEIN"/>
    <property type="match status" value="1"/>
</dbReference>
<evidence type="ECO:0000256" key="2">
    <source>
        <dbReference type="ARBA" id="ARBA00022771"/>
    </source>
</evidence>
<feature type="domain" description="GRF-type" evidence="6">
    <location>
        <begin position="30"/>
        <end position="74"/>
    </location>
</feature>
<dbReference type="InterPro" id="IPR010666">
    <property type="entry name" value="Znf_GRF"/>
</dbReference>
<feature type="region of interest" description="Disordered" evidence="5">
    <location>
        <begin position="326"/>
        <end position="346"/>
    </location>
</feature>
<keyword evidence="8" id="KW-1185">Reference proteome</keyword>
<accession>A0A9W9I0K3</accession>
<proteinExistence type="predicted"/>
<dbReference type="AlphaFoldDB" id="A0A9W9I0K3"/>
<dbReference type="PANTHER" id="PTHR33680">
    <property type="entry name" value="OS07G0190500 PROTEIN"/>
    <property type="match status" value="1"/>
</dbReference>
<dbReference type="PROSITE" id="PS51999">
    <property type="entry name" value="ZF_GRF"/>
    <property type="match status" value="1"/>
</dbReference>
<name>A0A9W9I0K3_9EURO</name>
<feature type="compositionally biased region" description="Polar residues" evidence="5">
    <location>
        <begin position="157"/>
        <end position="178"/>
    </location>
</feature>
<reference evidence="7" key="2">
    <citation type="journal article" date="2023" name="IMA Fungus">
        <title>Comparative genomic study of the Penicillium genus elucidates a diverse pangenome and 15 lateral gene transfer events.</title>
        <authorList>
            <person name="Petersen C."/>
            <person name="Sorensen T."/>
            <person name="Nielsen M.R."/>
            <person name="Sondergaard T.E."/>
            <person name="Sorensen J.L."/>
            <person name="Fitzpatrick D.A."/>
            <person name="Frisvad J.C."/>
            <person name="Nielsen K.L."/>
        </authorList>
    </citation>
    <scope>NUCLEOTIDE SEQUENCE</scope>
    <source>
        <strain evidence="7">IBT 21917</strain>
    </source>
</reference>
<dbReference type="EMBL" id="JAPQKO010000005">
    <property type="protein sequence ID" value="KAJ5161233.1"/>
    <property type="molecule type" value="Genomic_DNA"/>
</dbReference>
<organism evidence="7 8">
    <name type="scientific">Penicillium capsulatum</name>
    <dbReference type="NCBI Taxonomy" id="69766"/>
    <lineage>
        <taxon>Eukaryota</taxon>
        <taxon>Fungi</taxon>
        <taxon>Dikarya</taxon>
        <taxon>Ascomycota</taxon>
        <taxon>Pezizomycotina</taxon>
        <taxon>Eurotiomycetes</taxon>
        <taxon>Eurotiomycetidae</taxon>
        <taxon>Eurotiales</taxon>
        <taxon>Aspergillaceae</taxon>
        <taxon>Penicillium</taxon>
    </lineage>
</organism>
<reference evidence="7" key="1">
    <citation type="submission" date="2022-11" db="EMBL/GenBank/DDBJ databases">
        <authorList>
            <person name="Petersen C."/>
        </authorList>
    </citation>
    <scope>NUCLEOTIDE SEQUENCE</scope>
    <source>
        <strain evidence="7">IBT 21917</strain>
    </source>
</reference>